<sequence length="165" mass="18573">MNRTFLVILIILNYLQSQFDPVNGLKCYECMSKSASSPCIINKGSISECNLKYCTIYRQEYVDPAGYLINFYRSCEDKPKYLNTIVTTSLHKTYYHSCTTDLCNDGDGNDIDITSNIINIMNKDSSNIIVVPGMGSLASQLLASNIIVPIEVLIVMFCKWLIINI</sequence>
<comment type="caution">
    <text evidence="3">The sequence shown here is derived from an EMBL/GenBank/DDBJ whole genome shotgun (WGS) entry which is preliminary data.</text>
</comment>
<evidence type="ECO:0000256" key="2">
    <source>
        <dbReference type="SAM" id="SignalP"/>
    </source>
</evidence>
<gene>
    <name evidence="3" type="ORF">PV328_007578</name>
</gene>
<reference evidence="3" key="2">
    <citation type="submission" date="2023-03" db="EMBL/GenBank/DDBJ databases">
        <authorList>
            <person name="Inwood S.N."/>
            <person name="Skelly J.G."/>
            <person name="Guhlin J."/>
            <person name="Harrop T.W.R."/>
            <person name="Goldson S.G."/>
            <person name="Dearden P.K."/>
        </authorList>
    </citation>
    <scope>NUCLEOTIDE SEQUENCE</scope>
    <source>
        <strain evidence="3">Irish</strain>
        <tissue evidence="3">Whole body</tissue>
    </source>
</reference>
<reference evidence="3" key="1">
    <citation type="journal article" date="2023" name="bioRxiv">
        <title>Scaffold-level genome assemblies of two parasitoid biocontrol wasps reveal the parthenogenesis mechanism and an associated novel virus.</title>
        <authorList>
            <person name="Inwood S."/>
            <person name="Skelly J."/>
            <person name="Guhlin J."/>
            <person name="Harrop T."/>
            <person name="Goldson S."/>
            <person name="Dearden P."/>
        </authorList>
    </citation>
    <scope>NUCLEOTIDE SEQUENCE</scope>
    <source>
        <strain evidence="3">Irish</strain>
        <tissue evidence="3">Whole body</tissue>
    </source>
</reference>
<dbReference type="SUPFAM" id="SSF57302">
    <property type="entry name" value="Snake toxin-like"/>
    <property type="match status" value="1"/>
</dbReference>
<protein>
    <recommendedName>
        <fullName evidence="5">Sodefrin-like factor</fullName>
    </recommendedName>
</protein>
<evidence type="ECO:0000313" key="3">
    <source>
        <dbReference type="EMBL" id="KAK0160142.1"/>
    </source>
</evidence>
<keyword evidence="1" id="KW-0472">Membrane</keyword>
<keyword evidence="2" id="KW-0732">Signal</keyword>
<dbReference type="InterPro" id="IPR045860">
    <property type="entry name" value="Snake_toxin-like_sf"/>
</dbReference>
<feature type="signal peptide" evidence="2">
    <location>
        <begin position="1"/>
        <end position="24"/>
    </location>
</feature>
<feature type="transmembrane region" description="Helical" evidence="1">
    <location>
        <begin position="141"/>
        <end position="162"/>
    </location>
</feature>
<keyword evidence="4" id="KW-1185">Reference proteome</keyword>
<dbReference type="CDD" id="cd00117">
    <property type="entry name" value="TFP"/>
    <property type="match status" value="1"/>
</dbReference>
<feature type="chain" id="PRO_5041227238" description="Sodefrin-like factor" evidence="2">
    <location>
        <begin position="25"/>
        <end position="165"/>
    </location>
</feature>
<evidence type="ECO:0008006" key="5">
    <source>
        <dbReference type="Google" id="ProtNLM"/>
    </source>
</evidence>
<organism evidence="3 4">
    <name type="scientific">Microctonus aethiopoides</name>
    <dbReference type="NCBI Taxonomy" id="144406"/>
    <lineage>
        <taxon>Eukaryota</taxon>
        <taxon>Metazoa</taxon>
        <taxon>Ecdysozoa</taxon>
        <taxon>Arthropoda</taxon>
        <taxon>Hexapoda</taxon>
        <taxon>Insecta</taxon>
        <taxon>Pterygota</taxon>
        <taxon>Neoptera</taxon>
        <taxon>Endopterygota</taxon>
        <taxon>Hymenoptera</taxon>
        <taxon>Apocrita</taxon>
        <taxon>Ichneumonoidea</taxon>
        <taxon>Braconidae</taxon>
        <taxon>Euphorinae</taxon>
        <taxon>Microctonus</taxon>
    </lineage>
</organism>
<evidence type="ECO:0000313" key="4">
    <source>
        <dbReference type="Proteomes" id="UP001168990"/>
    </source>
</evidence>
<evidence type="ECO:0000256" key="1">
    <source>
        <dbReference type="SAM" id="Phobius"/>
    </source>
</evidence>
<proteinExistence type="predicted"/>
<dbReference type="Proteomes" id="UP001168990">
    <property type="component" value="Unassembled WGS sequence"/>
</dbReference>
<name>A0AA39EYS4_9HYME</name>
<keyword evidence="1" id="KW-0812">Transmembrane</keyword>
<dbReference type="AlphaFoldDB" id="A0AA39EYS4"/>
<accession>A0AA39EYS4</accession>
<keyword evidence="1" id="KW-1133">Transmembrane helix</keyword>
<dbReference type="EMBL" id="JAQQBS010001423">
    <property type="protein sequence ID" value="KAK0160142.1"/>
    <property type="molecule type" value="Genomic_DNA"/>
</dbReference>